<dbReference type="Proteomes" id="UP000237378">
    <property type="component" value="Unassembled WGS sequence"/>
</dbReference>
<dbReference type="AlphaFoldDB" id="A0A2S3WTA9"/>
<dbReference type="EMBL" id="MING01000083">
    <property type="protein sequence ID" value="POG04525.1"/>
    <property type="molecule type" value="Genomic_DNA"/>
</dbReference>
<gene>
    <name evidence="1" type="ORF">BGP82_25125</name>
</gene>
<organism evidence="1 2">
    <name type="scientific">Pseudomonas putida</name>
    <name type="common">Arthrobacter siderocapsulatus</name>
    <dbReference type="NCBI Taxonomy" id="303"/>
    <lineage>
        <taxon>Bacteria</taxon>
        <taxon>Pseudomonadati</taxon>
        <taxon>Pseudomonadota</taxon>
        <taxon>Gammaproteobacteria</taxon>
        <taxon>Pseudomonadales</taxon>
        <taxon>Pseudomonadaceae</taxon>
        <taxon>Pseudomonas</taxon>
    </lineage>
</organism>
<reference evidence="1 2" key="2">
    <citation type="submission" date="2018-03" db="EMBL/GenBank/DDBJ databases">
        <title>Draft genome of Pseudomonas putida strain KH-18-2.</title>
        <authorList>
            <person name="Yoshizawa S."/>
            <person name="Khan N.H."/>
            <person name="Nishimura M."/>
            <person name="Chiura H.X."/>
            <person name="Ogura Y."/>
            <person name="Hayashi T."/>
            <person name="Kogure K."/>
        </authorList>
    </citation>
    <scope>NUCLEOTIDE SEQUENCE [LARGE SCALE GENOMIC DNA]</scope>
    <source>
        <strain evidence="1 2">KH-18-2</strain>
    </source>
</reference>
<reference evidence="1 2" key="1">
    <citation type="submission" date="2016-08" db="EMBL/GenBank/DDBJ databases">
        <authorList>
            <person name="Seilhamer J.J."/>
        </authorList>
    </citation>
    <scope>NUCLEOTIDE SEQUENCE [LARGE SCALE GENOMIC DNA]</scope>
    <source>
        <strain evidence="1 2">KH-18-2</strain>
    </source>
</reference>
<sequence>MTHPAPCLIQLADDLESHGNLLALLNEVPADELTDRGRIGLIQFSHSLMRDFEKIEKQFKRYRASIAPSC</sequence>
<evidence type="ECO:0000313" key="2">
    <source>
        <dbReference type="Proteomes" id="UP000237378"/>
    </source>
</evidence>
<proteinExistence type="predicted"/>
<evidence type="ECO:0000313" key="1">
    <source>
        <dbReference type="EMBL" id="POG04525.1"/>
    </source>
</evidence>
<comment type="caution">
    <text evidence="1">The sequence shown here is derived from an EMBL/GenBank/DDBJ whole genome shotgun (WGS) entry which is preliminary data.</text>
</comment>
<protein>
    <submittedName>
        <fullName evidence="1">Uncharacterized protein</fullName>
    </submittedName>
</protein>
<name>A0A2S3WTA9_PSEPU</name>
<accession>A0A2S3WTA9</accession>